<evidence type="ECO:0000256" key="4">
    <source>
        <dbReference type="SAM" id="MobiDB-lite"/>
    </source>
</evidence>
<sequence length="621" mass="66067">MKINFGAKPDETLEKRDGKTESQLQDLPTNTIIEENVPTSTGNSTLNIECFMPGASGFVEAQPEITPGTVTKNNETEKQSTQPRIEGKEPDGSVHIEAENAIIIEQEGAKPDAGSTVVSSNRHVSKMNYDMLMAENSKRLVVKHHSVGAGLTGRPFACASANARAVLGDLAEGLAYNGAAPWLVYRSATGIGCVMGVDTMTDPDAVKMRTEKFFAQQVGEQVNVSVIEFAPGEIARLKAVASSTDAISQAVTAIIRQTDEKADLVTAFKQCGVTRATLAVNDQTVIVRLERFGGGKDSFSLEAPQGGASLLAACKQVPNFLVLDDMAISDTEPFDRVAVDFDHIQHAFNRESSGSIARVGGYGYGVVVIAGRNGSGKTTTALSVAERCASGMDGAVAVIGMRANRSSRQWIQITAEAANPDAWKKATIAPANVIVVKVTSGDDLAGAYIQDAASRGKMVIVSMDASSIPEAISSLTSSGMDASFVVNSVHLVAVQSLIPAICPDCATKDEREATYQEMEDFPLWRKSLPENGSILLKKKGAGCPTCKMTGYIGLNPIIEILDIEQADKEVRKYILNGEFVDVLASINIQKRGWAAGMSMVVRGEIDAADLSRTVRKVVSGK</sequence>
<dbReference type="SUPFAM" id="SSF52540">
    <property type="entry name" value="P-loop containing nucleoside triphosphate hydrolases"/>
    <property type="match status" value="1"/>
</dbReference>
<dbReference type="EMBL" id="LVXZ01000012">
    <property type="protein sequence ID" value="OAP93304.1"/>
    <property type="molecule type" value="Genomic_DNA"/>
</dbReference>
<reference evidence="6 7" key="1">
    <citation type="submission" date="2016-04" db="EMBL/GenBank/DDBJ databases">
        <title>Acidithiobacillus ferrooxidans genome sequencing and assembly.</title>
        <authorList>
            <person name="Zhou Z."/>
        </authorList>
    </citation>
    <scope>NUCLEOTIDE SEQUENCE [LARGE SCALE GENOMIC DNA]</scope>
    <source>
        <strain evidence="6 7">BY0502</strain>
    </source>
</reference>
<dbReference type="PANTHER" id="PTHR30258:SF3">
    <property type="entry name" value="SLL1921 PROTEIN"/>
    <property type="match status" value="1"/>
</dbReference>
<organism evidence="6 7">
    <name type="scientific">Acidithiobacillus ferrooxidans</name>
    <name type="common">Thiobacillus ferrooxidans</name>
    <dbReference type="NCBI Taxonomy" id="920"/>
    <lineage>
        <taxon>Bacteria</taxon>
        <taxon>Pseudomonadati</taxon>
        <taxon>Pseudomonadota</taxon>
        <taxon>Acidithiobacillia</taxon>
        <taxon>Acidithiobacillales</taxon>
        <taxon>Acidithiobacillaceae</taxon>
        <taxon>Acidithiobacillus</taxon>
    </lineage>
</organism>
<dbReference type="PANTHER" id="PTHR30258">
    <property type="entry name" value="TYPE II SECRETION SYSTEM PROTEIN GSPE-RELATED"/>
    <property type="match status" value="1"/>
</dbReference>
<proteinExistence type="inferred from homology"/>
<dbReference type="AlphaFoldDB" id="A0A179BQI6"/>
<feature type="region of interest" description="Disordered" evidence="4">
    <location>
        <begin position="66"/>
        <end position="90"/>
    </location>
</feature>
<dbReference type="OrthoDB" id="5790493at2"/>
<keyword evidence="7" id="KW-1185">Reference proteome</keyword>
<feature type="domain" description="Bacterial type II secretion system protein E" evidence="5">
    <location>
        <begin position="450"/>
        <end position="571"/>
    </location>
</feature>
<feature type="compositionally biased region" description="Polar residues" evidence="4">
    <location>
        <begin position="68"/>
        <end position="83"/>
    </location>
</feature>
<dbReference type="GO" id="GO:0005524">
    <property type="term" value="F:ATP binding"/>
    <property type="evidence" value="ECO:0007669"/>
    <property type="project" value="UniProtKB-KW"/>
</dbReference>
<dbReference type="GO" id="GO:0016887">
    <property type="term" value="F:ATP hydrolysis activity"/>
    <property type="evidence" value="ECO:0007669"/>
    <property type="project" value="TreeGrafter"/>
</dbReference>
<dbReference type="InterPro" id="IPR027417">
    <property type="entry name" value="P-loop_NTPase"/>
</dbReference>
<dbReference type="InterPro" id="IPR001482">
    <property type="entry name" value="T2SS/T4SS_dom"/>
</dbReference>
<dbReference type="Proteomes" id="UP000078302">
    <property type="component" value="Unassembled WGS sequence"/>
</dbReference>
<accession>A0A179BQI6</accession>
<protein>
    <recommendedName>
        <fullName evidence="5">Bacterial type II secretion system protein E domain-containing protein</fullName>
    </recommendedName>
</protein>
<evidence type="ECO:0000313" key="7">
    <source>
        <dbReference type="Proteomes" id="UP000078302"/>
    </source>
</evidence>
<evidence type="ECO:0000313" key="6">
    <source>
        <dbReference type="EMBL" id="OAP93304.1"/>
    </source>
</evidence>
<dbReference type="RefSeq" id="WP_064217805.1">
    <property type="nucleotide sequence ID" value="NZ_LVXZ01000012.1"/>
</dbReference>
<comment type="caution">
    <text evidence="6">The sequence shown here is derived from an EMBL/GenBank/DDBJ whole genome shotgun (WGS) entry which is preliminary data.</text>
</comment>
<feature type="region of interest" description="Disordered" evidence="4">
    <location>
        <begin position="1"/>
        <end position="23"/>
    </location>
</feature>
<evidence type="ECO:0000256" key="2">
    <source>
        <dbReference type="ARBA" id="ARBA00022741"/>
    </source>
</evidence>
<dbReference type="Pfam" id="PF00437">
    <property type="entry name" value="T2SSE"/>
    <property type="match status" value="1"/>
</dbReference>
<evidence type="ECO:0000256" key="1">
    <source>
        <dbReference type="ARBA" id="ARBA00006611"/>
    </source>
</evidence>
<dbReference type="GO" id="GO:0005886">
    <property type="term" value="C:plasma membrane"/>
    <property type="evidence" value="ECO:0007669"/>
    <property type="project" value="TreeGrafter"/>
</dbReference>
<gene>
    <name evidence="6" type="ORF">A4H96_00760</name>
</gene>
<evidence type="ECO:0000259" key="5">
    <source>
        <dbReference type="Pfam" id="PF00437"/>
    </source>
</evidence>
<feature type="compositionally biased region" description="Basic and acidic residues" evidence="4">
    <location>
        <begin position="8"/>
        <end position="20"/>
    </location>
</feature>
<keyword evidence="2" id="KW-0547">Nucleotide-binding</keyword>
<keyword evidence="3" id="KW-0067">ATP-binding</keyword>
<dbReference type="Gene3D" id="3.40.50.300">
    <property type="entry name" value="P-loop containing nucleotide triphosphate hydrolases"/>
    <property type="match status" value="1"/>
</dbReference>
<evidence type="ECO:0000256" key="3">
    <source>
        <dbReference type="ARBA" id="ARBA00022840"/>
    </source>
</evidence>
<comment type="similarity">
    <text evidence="1">Belongs to the GSP E family.</text>
</comment>
<name>A0A179BQI6_ACIFR</name>